<sequence length="227" mass="25068">MPIPSIDSYAVPEPREANRVDWQLDPARCAVLVHDMQRYFLAAYDRSADPAASAVTNMTRIVEDARTHGVPVIYSAQPGDQHPHRRGLLREFWGTGMTEGEDTEIIPELAPREGDMVLTKWRYSAFQRTDLRQILSHLQRDQLVILGVYGHMGCQVTATEAFMHDIQAFLVSDAIADFSREEHQDAVDYVAKRCGAVLSTGDVLAAWDASAASSAGVANTAQEAARV</sequence>
<dbReference type="Proteomes" id="UP000315730">
    <property type="component" value="Unassembled WGS sequence"/>
</dbReference>
<comment type="caution">
    <text evidence="3">The sequence shown here is derived from an EMBL/GenBank/DDBJ whole genome shotgun (WGS) entry which is preliminary data.</text>
</comment>
<dbReference type="GO" id="GO:0008908">
    <property type="term" value="F:isochorismatase activity"/>
    <property type="evidence" value="ECO:0007669"/>
    <property type="project" value="InterPro"/>
</dbReference>
<evidence type="ECO:0000313" key="3">
    <source>
        <dbReference type="EMBL" id="GEC99282.1"/>
    </source>
</evidence>
<dbReference type="RefSeq" id="WP_068468980.1">
    <property type="nucleotide sequence ID" value="NZ_BJNW01000011.1"/>
</dbReference>
<evidence type="ECO:0000313" key="4">
    <source>
        <dbReference type="Proteomes" id="UP000315730"/>
    </source>
</evidence>
<feature type="domain" description="Isochorismatase-like" evidence="2">
    <location>
        <begin position="29"/>
        <end position="200"/>
    </location>
</feature>
<dbReference type="SUPFAM" id="SSF52499">
    <property type="entry name" value="Isochorismatase-like hydrolases"/>
    <property type="match status" value="1"/>
</dbReference>
<dbReference type="OrthoDB" id="3174612at2"/>
<dbReference type="PRINTS" id="PR01398">
    <property type="entry name" value="ISCHRISMTASE"/>
</dbReference>
<evidence type="ECO:0000256" key="1">
    <source>
        <dbReference type="ARBA" id="ARBA00022801"/>
    </source>
</evidence>
<dbReference type="EMBL" id="BJNW01000011">
    <property type="protein sequence ID" value="GEC99282.1"/>
    <property type="molecule type" value="Genomic_DNA"/>
</dbReference>
<dbReference type="InterPro" id="IPR036380">
    <property type="entry name" value="Isochorismatase-like_sf"/>
</dbReference>
<dbReference type="InterPro" id="IPR016291">
    <property type="entry name" value="Isochorismatase"/>
</dbReference>
<keyword evidence="1" id="KW-0378">Hydrolase</keyword>
<proteinExistence type="predicted"/>
<evidence type="ECO:0000259" key="2">
    <source>
        <dbReference type="Pfam" id="PF00857"/>
    </source>
</evidence>
<dbReference type="PANTHER" id="PTHR43540">
    <property type="entry name" value="PEROXYUREIDOACRYLATE/UREIDOACRYLATE AMIDOHYDROLASE-RELATED"/>
    <property type="match status" value="1"/>
</dbReference>
<organism evidence="3 4">
    <name type="scientific">Kocuria varians</name>
    <name type="common">Micrococcus varians</name>
    <dbReference type="NCBI Taxonomy" id="1272"/>
    <lineage>
        <taxon>Bacteria</taxon>
        <taxon>Bacillati</taxon>
        <taxon>Actinomycetota</taxon>
        <taxon>Actinomycetes</taxon>
        <taxon>Micrococcales</taxon>
        <taxon>Micrococcaceae</taxon>
        <taxon>Kocuria</taxon>
    </lineage>
</organism>
<name>A0A4Y4D4M5_KOCVA</name>
<keyword evidence="4" id="KW-1185">Reference proteome</keyword>
<accession>A0A4Y4D4M5</accession>
<dbReference type="InterPro" id="IPR000868">
    <property type="entry name" value="Isochorismatase-like_dom"/>
</dbReference>
<dbReference type="InterPro" id="IPR050272">
    <property type="entry name" value="Isochorismatase-like_hydrls"/>
</dbReference>
<protein>
    <recommendedName>
        <fullName evidence="2">Isochorismatase-like domain-containing protein</fullName>
    </recommendedName>
</protein>
<reference evidence="3 4" key="1">
    <citation type="submission" date="2019-06" db="EMBL/GenBank/DDBJ databases">
        <title>Whole genome shotgun sequence of Kocuria varians NBRC 15358.</title>
        <authorList>
            <person name="Hosoyama A."/>
            <person name="Uohara A."/>
            <person name="Ohji S."/>
            <person name="Ichikawa N."/>
        </authorList>
    </citation>
    <scope>NUCLEOTIDE SEQUENCE [LARGE SCALE GENOMIC DNA]</scope>
    <source>
        <strain evidence="3 4">NBRC 15358</strain>
    </source>
</reference>
<gene>
    <name evidence="3" type="ORF">KVA01_14370</name>
</gene>
<dbReference type="Pfam" id="PF00857">
    <property type="entry name" value="Isochorismatase"/>
    <property type="match status" value="1"/>
</dbReference>
<dbReference type="STRING" id="1272.GCA_900014985_01299"/>
<dbReference type="AlphaFoldDB" id="A0A4Y4D4M5"/>
<dbReference type="PANTHER" id="PTHR43540:SF3">
    <property type="entry name" value="ENTEROBACTIN SYNTHASE COMPONENT B"/>
    <property type="match status" value="1"/>
</dbReference>
<dbReference type="Gene3D" id="3.40.50.850">
    <property type="entry name" value="Isochorismatase-like"/>
    <property type="match status" value="1"/>
</dbReference>